<sequence>MEELWTLQCSTTDLSRLMCDDDGELPPRRCSMSVARAGARECIVGDLIVQRCPPLFQTAWRWGSHRSPSPGRAPRPLCAQKDESNRTISHKQAVLPLAALGSIKEQ</sequence>
<evidence type="ECO:0000313" key="2">
    <source>
        <dbReference type="Proteomes" id="UP001152622"/>
    </source>
</evidence>
<name>A0A9Q1EQ43_SYNKA</name>
<proteinExistence type="predicted"/>
<dbReference type="AlphaFoldDB" id="A0A9Q1EQ43"/>
<keyword evidence="2" id="KW-1185">Reference proteome</keyword>
<dbReference type="EMBL" id="JAINUF010000014">
    <property type="protein sequence ID" value="KAJ8342879.1"/>
    <property type="molecule type" value="Genomic_DNA"/>
</dbReference>
<accession>A0A9Q1EQ43</accession>
<reference evidence="1" key="1">
    <citation type="journal article" date="2023" name="Science">
        <title>Genome structures resolve the early diversification of teleost fishes.</title>
        <authorList>
            <person name="Parey E."/>
            <person name="Louis A."/>
            <person name="Montfort J."/>
            <person name="Bouchez O."/>
            <person name="Roques C."/>
            <person name="Iampietro C."/>
            <person name="Lluch J."/>
            <person name="Castinel A."/>
            <person name="Donnadieu C."/>
            <person name="Desvignes T."/>
            <person name="Floi Bucao C."/>
            <person name="Jouanno E."/>
            <person name="Wen M."/>
            <person name="Mejri S."/>
            <person name="Dirks R."/>
            <person name="Jansen H."/>
            <person name="Henkel C."/>
            <person name="Chen W.J."/>
            <person name="Zahm M."/>
            <person name="Cabau C."/>
            <person name="Klopp C."/>
            <person name="Thompson A.W."/>
            <person name="Robinson-Rechavi M."/>
            <person name="Braasch I."/>
            <person name="Lecointre G."/>
            <person name="Bobe J."/>
            <person name="Postlethwait J.H."/>
            <person name="Berthelot C."/>
            <person name="Roest Crollius H."/>
            <person name="Guiguen Y."/>
        </authorList>
    </citation>
    <scope>NUCLEOTIDE SEQUENCE</scope>
    <source>
        <strain evidence="1">WJC10195</strain>
    </source>
</reference>
<organism evidence="1 2">
    <name type="scientific">Synaphobranchus kaupii</name>
    <name type="common">Kaup's arrowtooth eel</name>
    <dbReference type="NCBI Taxonomy" id="118154"/>
    <lineage>
        <taxon>Eukaryota</taxon>
        <taxon>Metazoa</taxon>
        <taxon>Chordata</taxon>
        <taxon>Craniata</taxon>
        <taxon>Vertebrata</taxon>
        <taxon>Euteleostomi</taxon>
        <taxon>Actinopterygii</taxon>
        <taxon>Neopterygii</taxon>
        <taxon>Teleostei</taxon>
        <taxon>Anguilliformes</taxon>
        <taxon>Synaphobranchidae</taxon>
        <taxon>Synaphobranchus</taxon>
    </lineage>
</organism>
<evidence type="ECO:0000313" key="1">
    <source>
        <dbReference type="EMBL" id="KAJ8342879.1"/>
    </source>
</evidence>
<dbReference type="Proteomes" id="UP001152622">
    <property type="component" value="Chromosome 14"/>
</dbReference>
<gene>
    <name evidence="1" type="ORF">SKAU_G00328070</name>
</gene>
<protein>
    <submittedName>
        <fullName evidence="1">Uncharacterized protein</fullName>
    </submittedName>
</protein>
<comment type="caution">
    <text evidence="1">The sequence shown here is derived from an EMBL/GenBank/DDBJ whole genome shotgun (WGS) entry which is preliminary data.</text>
</comment>